<feature type="compositionally biased region" description="Basic residues" evidence="9">
    <location>
        <begin position="471"/>
        <end position="490"/>
    </location>
</feature>
<keyword evidence="4 8" id="KW-0879">Wnt signaling pathway</keyword>
<evidence type="ECO:0000256" key="6">
    <source>
        <dbReference type="ARBA" id="ARBA00022837"/>
    </source>
</evidence>
<evidence type="ECO:0000256" key="4">
    <source>
        <dbReference type="ARBA" id="ARBA00022687"/>
    </source>
</evidence>
<dbReference type="Gene3D" id="1.10.238.10">
    <property type="entry name" value="EF-hand"/>
    <property type="match status" value="1"/>
</dbReference>
<proteinExistence type="inferred from homology"/>
<protein>
    <recommendedName>
        <fullName evidence="8">Protein naked cuticle homolog</fullName>
    </recommendedName>
</protein>
<name>A0ABD0XJ25_UMBPY</name>
<dbReference type="InterPro" id="IPR018247">
    <property type="entry name" value="EF_Hand_1_Ca_BS"/>
</dbReference>
<evidence type="ECO:0000256" key="3">
    <source>
        <dbReference type="ARBA" id="ARBA00022490"/>
    </source>
</evidence>
<comment type="caution">
    <text evidence="12">The sequence shown here is derived from an EMBL/GenBank/DDBJ whole genome shotgun (WGS) entry which is preliminary data.</text>
</comment>
<feature type="signal peptide" evidence="10">
    <location>
        <begin position="1"/>
        <end position="34"/>
    </location>
</feature>
<keyword evidence="6 8" id="KW-0106">Calcium</keyword>
<comment type="function">
    <text evidence="8">Cell autonomous antagonist of the canonical Wnt signaling pathway.</text>
</comment>
<comment type="subcellular location">
    <subcellularLocation>
        <location evidence="8">Cell membrane</location>
    </subcellularLocation>
    <subcellularLocation>
        <location evidence="8">Cytoplasm</location>
    </subcellularLocation>
</comment>
<evidence type="ECO:0000256" key="1">
    <source>
        <dbReference type="ARBA" id="ARBA00007081"/>
    </source>
</evidence>
<dbReference type="EMBL" id="JAGEUA010000004">
    <property type="protein sequence ID" value="KAL0985468.1"/>
    <property type="molecule type" value="Genomic_DNA"/>
</dbReference>
<organism evidence="12 13">
    <name type="scientific">Umbra pygmaea</name>
    <name type="common">Eastern mudminnow</name>
    <dbReference type="NCBI Taxonomy" id="75934"/>
    <lineage>
        <taxon>Eukaryota</taxon>
        <taxon>Metazoa</taxon>
        <taxon>Chordata</taxon>
        <taxon>Craniata</taxon>
        <taxon>Vertebrata</taxon>
        <taxon>Euteleostomi</taxon>
        <taxon>Actinopterygii</taxon>
        <taxon>Neopterygii</taxon>
        <taxon>Teleostei</taxon>
        <taxon>Protacanthopterygii</taxon>
        <taxon>Esociformes</taxon>
        <taxon>Umbridae</taxon>
        <taxon>Umbra</taxon>
    </lineage>
</organism>
<feature type="region of interest" description="Disordered" evidence="9">
    <location>
        <begin position="368"/>
        <end position="490"/>
    </location>
</feature>
<dbReference type="SUPFAM" id="SSF47473">
    <property type="entry name" value="EF-hand"/>
    <property type="match status" value="1"/>
</dbReference>
<dbReference type="PROSITE" id="PS00018">
    <property type="entry name" value="EF_HAND_1"/>
    <property type="match status" value="1"/>
</dbReference>
<gene>
    <name evidence="12" type="ORF">UPYG_G00157270</name>
</gene>
<comment type="similarity">
    <text evidence="1 8">Belongs to the NKD family.</text>
</comment>
<keyword evidence="7" id="KW-0472">Membrane</keyword>
<evidence type="ECO:0000256" key="9">
    <source>
        <dbReference type="SAM" id="MobiDB-lite"/>
    </source>
</evidence>
<accession>A0ABD0XJ25</accession>
<dbReference type="InterPro" id="IPR002048">
    <property type="entry name" value="EF_hand_dom"/>
</dbReference>
<dbReference type="GO" id="GO:0016055">
    <property type="term" value="P:Wnt signaling pathway"/>
    <property type="evidence" value="ECO:0007669"/>
    <property type="project" value="UniProtKB-UniRule"/>
</dbReference>
<feature type="compositionally biased region" description="Polar residues" evidence="9">
    <location>
        <begin position="417"/>
        <end position="430"/>
    </location>
</feature>
<keyword evidence="13" id="KW-1185">Reference proteome</keyword>
<feature type="chain" id="PRO_5044863919" description="Protein naked cuticle homolog" evidence="10">
    <location>
        <begin position="35"/>
        <end position="490"/>
    </location>
</feature>
<feature type="compositionally biased region" description="Basic residues" evidence="9">
    <location>
        <begin position="396"/>
        <end position="411"/>
    </location>
</feature>
<dbReference type="InterPro" id="IPR040140">
    <property type="entry name" value="Nkd-like"/>
</dbReference>
<keyword evidence="3" id="KW-0963">Cytoplasm</keyword>
<dbReference type="Proteomes" id="UP001557470">
    <property type="component" value="Unassembled WGS sequence"/>
</dbReference>
<evidence type="ECO:0000256" key="8">
    <source>
        <dbReference type="RuleBase" id="RU367060"/>
    </source>
</evidence>
<keyword evidence="2 8" id="KW-1003">Cell membrane</keyword>
<keyword evidence="5 8" id="KW-0479">Metal-binding</keyword>
<dbReference type="GO" id="GO:0005737">
    <property type="term" value="C:cytoplasm"/>
    <property type="evidence" value="ECO:0007669"/>
    <property type="project" value="UniProtKB-SubCell"/>
</dbReference>
<dbReference type="GO" id="GO:0046872">
    <property type="term" value="F:metal ion binding"/>
    <property type="evidence" value="ECO:0007669"/>
    <property type="project" value="UniProtKB-KW"/>
</dbReference>
<evidence type="ECO:0000259" key="11">
    <source>
        <dbReference type="PROSITE" id="PS50222"/>
    </source>
</evidence>
<reference evidence="12 13" key="1">
    <citation type="submission" date="2024-06" db="EMBL/GenBank/DDBJ databases">
        <authorList>
            <person name="Pan Q."/>
            <person name="Wen M."/>
            <person name="Jouanno E."/>
            <person name="Zahm M."/>
            <person name="Klopp C."/>
            <person name="Cabau C."/>
            <person name="Louis A."/>
            <person name="Berthelot C."/>
            <person name="Parey E."/>
            <person name="Roest Crollius H."/>
            <person name="Montfort J."/>
            <person name="Robinson-Rechavi M."/>
            <person name="Bouchez O."/>
            <person name="Lampietro C."/>
            <person name="Lopez Roques C."/>
            <person name="Donnadieu C."/>
            <person name="Postlethwait J."/>
            <person name="Bobe J."/>
            <person name="Verreycken H."/>
            <person name="Guiguen Y."/>
        </authorList>
    </citation>
    <scope>NUCLEOTIDE SEQUENCE [LARGE SCALE GENOMIC DNA]</scope>
    <source>
        <strain evidence="12">Up_M1</strain>
        <tissue evidence="12">Testis</tissue>
    </source>
</reference>
<evidence type="ECO:0000256" key="10">
    <source>
        <dbReference type="SAM" id="SignalP"/>
    </source>
</evidence>
<feature type="region of interest" description="Disordered" evidence="9">
    <location>
        <begin position="266"/>
        <end position="351"/>
    </location>
</feature>
<dbReference type="AlphaFoldDB" id="A0ABD0XJ25"/>
<dbReference type="InterPro" id="IPR011992">
    <property type="entry name" value="EF-hand-dom_pair"/>
</dbReference>
<dbReference type="GO" id="GO:0090090">
    <property type="term" value="P:negative regulation of canonical Wnt signaling pathway"/>
    <property type="evidence" value="ECO:0007669"/>
    <property type="project" value="UniProtKB-ARBA"/>
</dbReference>
<feature type="region of interest" description="Disordered" evidence="9">
    <location>
        <begin position="186"/>
        <end position="236"/>
    </location>
</feature>
<evidence type="ECO:0000313" key="12">
    <source>
        <dbReference type="EMBL" id="KAL0985468.1"/>
    </source>
</evidence>
<dbReference type="GO" id="GO:0005886">
    <property type="term" value="C:plasma membrane"/>
    <property type="evidence" value="ECO:0007669"/>
    <property type="project" value="UniProtKB-SubCell"/>
</dbReference>
<feature type="compositionally biased region" description="Basic and acidic residues" evidence="9">
    <location>
        <begin position="189"/>
        <end position="220"/>
    </location>
</feature>
<dbReference type="PANTHER" id="PTHR22611">
    <property type="entry name" value="PROTEIN NAKED CUTICLE"/>
    <property type="match status" value="1"/>
</dbReference>
<evidence type="ECO:0000256" key="7">
    <source>
        <dbReference type="ARBA" id="ARBA00023136"/>
    </source>
</evidence>
<dbReference type="PANTHER" id="PTHR22611:SF1">
    <property type="entry name" value="PROTEIN NAKED CUTICLE HOMOLOG 2"/>
    <property type="match status" value="1"/>
</dbReference>
<evidence type="ECO:0000256" key="2">
    <source>
        <dbReference type="ARBA" id="ARBA00022475"/>
    </source>
</evidence>
<dbReference type="PROSITE" id="PS50222">
    <property type="entry name" value="EF_HAND_2"/>
    <property type="match status" value="1"/>
</dbReference>
<sequence length="490" mass="54604">MWIWTTLDWVRTGSFHVKVVVVAVSALFDRPTCSEVLPTSNGRRELDMTNWKEVSHGGLKDEQFLDRQCPLEVVLPPEKSVAGCEGYLHTDPETDKDPYRGAGTGKAVQGKKRISLHDMECDVSLEEDNRQEWMFTLYDFDNSGKVTKEDMSSLMHTIYEVVDASVNQSSCHSKSKTLRVKLIVTPEPSPRRKDNSVATPDRESREHCYPEESRAAERRLSSHIKPGSPGPGCSDTAAAEEQHYCVDENTERRNHYLDLAGIENYTSKFEGSPPAPPSQETHGRSSQTQNRSRSQEAHAATAHQRRSQVIGENYSPLEAQGRGPPPPLRSPKGASKGGGWFTGSNEKTKSSKCHAGYYPPYPPLQTMLHTGSPISAGHGGQDVYHLPHQAQPSSGHHQHPLQHSHSRRLRAKARENQALSASRGPQSPHSHGQHQAAPPPPAPDREKERDLGSSPAGSPGSFVVPLVQRHEHSHHHEHHHHHHYHHYHQT</sequence>
<evidence type="ECO:0000313" key="13">
    <source>
        <dbReference type="Proteomes" id="UP001557470"/>
    </source>
</evidence>
<keyword evidence="10" id="KW-0732">Signal</keyword>
<feature type="domain" description="EF-hand" evidence="11">
    <location>
        <begin position="126"/>
        <end position="161"/>
    </location>
</feature>
<evidence type="ECO:0000256" key="5">
    <source>
        <dbReference type="ARBA" id="ARBA00022723"/>
    </source>
</evidence>